<protein>
    <submittedName>
        <fullName evidence="7">RNA polymerase sigma-70 factor</fullName>
    </submittedName>
</protein>
<dbReference type="InterPro" id="IPR014327">
    <property type="entry name" value="RNA_pol_sigma70_bacteroid"/>
</dbReference>
<evidence type="ECO:0000313" key="7">
    <source>
        <dbReference type="EMBL" id="TWV96880.1"/>
    </source>
</evidence>
<keyword evidence="4" id="KW-0804">Transcription</keyword>
<proteinExistence type="inferred from homology"/>
<dbReference type="Proteomes" id="UP000318815">
    <property type="component" value="Unassembled WGS sequence"/>
</dbReference>
<dbReference type="AlphaFoldDB" id="A0A5C6LN29"/>
<dbReference type="Pfam" id="PF04542">
    <property type="entry name" value="Sigma70_r2"/>
    <property type="match status" value="1"/>
</dbReference>
<dbReference type="GO" id="GO:0003677">
    <property type="term" value="F:DNA binding"/>
    <property type="evidence" value="ECO:0007669"/>
    <property type="project" value="InterPro"/>
</dbReference>
<dbReference type="SUPFAM" id="SSF88659">
    <property type="entry name" value="Sigma3 and sigma4 domains of RNA polymerase sigma factors"/>
    <property type="match status" value="1"/>
</dbReference>
<gene>
    <name evidence="7" type="ORF">FEF09_22585</name>
</gene>
<comment type="caution">
    <text evidence="7">The sequence shown here is derived from an EMBL/GenBank/DDBJ whole genome shotgun (WGS) entry which is preliminary data.</text>
</comment>
<evidence type="ECO:0000256" key="2">
    <source>
        <dbReference type="ARBA" id="ARBA00023015"/>
    </source>
</evidence>
<organism evidence="7 8">
    <name type="scientific">Chitinophaga pinensis</name>
    <dbReference type="NCBI Taxonomy" id="79329"/>
    <lineage>
        <taxon>Bacteria</taxon>
        <taxon>Pseudomonadati</taxon>
        <taxon>Bacteroidota</taxon>
        <taxon>Chitinophagia</taxon>
        <taxon>Chitinophagales</taxon>
        <taxon>Chitinophagaceae</taxon>
        <taxon>Chitinophaga</taxon>
    </lineage>
</organism>
<dbReference type="OrthoDB" id="1524077at2"/>
<dbReference type="NCBIfam" id="TIGR02937">
    <property type="entry name" value="sigma70-ECF"/>
    <property type="match status" value="1"/>
</dbReference>
<feature type="domain" description="RNA polymerase sigma factor 70 region 4 type 2" evidence="6">
    <location>
        <begin position="115"/>
        <end position="165"/>
    </location>
</feature>
<dbReference type="Pfam" id="PF08281">
    <property type="entry name" value="Sigma70_r4_2"/>
    <property type="match status" value="1"/>
</dbReference>
<keyword evidence="8" id="KW-1185">Reference proteome</keyword>
<dbReference type="Gene3D" id="1.10.10.10">
    <property type="entry name" value="Winged helix-like DNA-binding domain superfamily/Winged helix DNA-binding domain"/>
    <property type="match status" value="1"/>
</dbReference>
<evidence type="ECO:0000313" key="8">
    <source>
        <dbReference type="Proteomes" id="UP000318815"/>
    </source>
</evidence>
<dbReference type="InterPro" id="IPR013325">
    <property type="entry name" value="RNA_pol_sigma_r2"/>
</dbReference>
<evidence type="ECO:0000256" key="4">
    <source>
        <dbReference type="ARBA" id="ARBA00023163"/>
    </source>
</evidence>
<dbReference type="GO" id="GO:0006352">
    <property type="term" value="P:DNA-templated transcription initiation"/>
    <property type="evidence" value="ECO:0007669"/>
    <property type="project" value="InterPro"/>
</dbReference>
<evidence type="ECO:0000256" key="3">
    <source>
        <dbReference type="ARBA" id="ARBA00023082"/>
    </source>
</evidence>
<dbReference type="PANTHER" id="PTHR43133">
    <property type="entry name" value="RNA POLYMERASE ECF-TYPE SIGMA FACTO"/>
    <property type="match status" value="1"/>
</dbReference>
<dbReference type="InterPro" id="IPR007627">
    <property type="entry name" value="RNA_pol_sigma70_r2"/>
</dbReference>
<dbReference type="InterPro" id="IPR039425">
    <property type="entry name" value="RNA_pol_sigma-70-like"/>
</dbReference>
<dbReference type="CDD" id="cd06171">
    <property type="entry name" value="Sigma70_r4"/>
    <property type="match status" value="1"/>
</dbReference>
<dbReference type="InterPro" id="IPR013249">
    <property type="entry name" value="RNA_pol_sigma70_r4_t2"/>
</dbReference>
<dbReference type="InterPro" id="IPR014284">
    <property type="entry name" value="RNA_pol_sigma-70_dom"/>
</dbReference>
<accession>A0A5C6LN29</accession>
<keyword evidence="3" id="KW-0731">Sigma factor</keyword>
<sequence>MYTLNKLINPQSAKDIYRQCFHDNFERLHRYAFTLLQDNEEARDVVQQAFIKLWQKRDEINLELAGRSYLYTTVQRLCINIYRHNKVRRHYKDSVLATHQEEYTDHQLENREISNRISAAMDALPPKCREIFCKSRFEEKKYAEIAAELNISVKTVEVQMGKALKIMREQLADIITISIILIAYFK</sequence>
<dbReference type="PANTHER" id="PTHR43133:SF46">
    <property type="entry name" value="RNA POLYMERASE SIGMA-70 FACTOR ECF SUBFAMILY"/>
    <property type="match status" value="1"/>
</dbReference>
<dbReference type="SUPFAM" id="SSF88946">
    <property type="entry name" value="Sigma2 domain of RNA polymerase sigma factors"/>
    <property type="match status" value="1"/>
</dbReference>
<dbReference type="InterPro" id="IPR013324">
    <property type="entry name" value="RNA_pol_sigma_r3/r4-like"/>
</dbReference>
<reference evidence="7 8" key="1">
    <citation type="submission" date="2019-08" db="EMBL/GenBank/DDBJ databases">
        <title>Whole genome sequencing of chitin degrading bacteria Chitinophaga pinensis YS16.</title>
        <authorList>
            <person name="Singh R.P."/>
            <person name="Manchanda G."/>
            <person name="Maurya I.K."/>
            <person name="Joshi N.K."/>
            <person name="Srivastava A.K."/>
        </authorList>
    </citation>
    <scope>NUCLEOTIDE SEQUENCE [LARGE SCALE GENOMIC DNA]</scope>
    <source>
        <strain evidence="7 8">YS-16</strain>
    </source>
</reference>
<dbReference type="GO" id="GO:0016987">
    <property type="term" value="F:sigma factor activity"/>
    <property type="evidence" value="ECO:0007669"/>
    <property type="project" value="UniProtKB-KW"/>
</dbReference>
<name>A0A5C6LN29_9BACT</name>
<dbReference type="EMBL" id="VOHS01000031">
    <property type="protein sequence ID" value="TWV96880.1"/>
    <property type="molecule type" value="Genomic_DNA"/>
</dbReference>
<evidence type="ECO:0000259" key="5">
    <source>
        <dbReference type="Pfam" id="PF04542"/>
    </source>
</evidence>
<evidence type="ECO:0000256" key="1">
    <source>
        <dbReference type="ARBA" id="ARBA00010641"/>
    </source>
</evidence>
<dbReference type="InterPro" id="IPR036388">
    <property type="entry name" value="WH-like_DNA-bd_sf"/>
</dbReference>
<evidence type="ECO:0000259" key="6">
    <source>
        <dbReference type="Pfam" id="PF08281"/>
    </source>
</evidence>
<comment type="similarity">
    <text evidence="1">Belongs to the sigma-70 factor family. ECF subfamily.</text>
</comment>
<keyword evidence="2" id="KW-0805">Transcription regulation</keyword>
<feature type="domain" description="RNA polymerase sigma-70 region 2" evidence="5">
    <location>
        <begin position="23"/>
        <end position="86"/>
    </location>
</feature>
<dbReference type="NCBIfam" id="TIGR02985">
    <property type="entry name" value="Sig70_bacteroi1"/>
    <property type="match status" value="1"/>
</dbReference>
<dbReference type="Gene3D" id="1.10.1740.10">
    <property type="match status" value="1"/>
</dbReference>